<gene>
    <name evidence="1" type="ORF">IAD36_07170</name>
</gene>
<dbReference type="Pfam" id="PF06224">
    <property type="entry name" value="AlkZ-like"/>
    <property type="match status" value="1"/>
</dbReference>
<proteinExistence type="predicted"/>
<name>A0A9D1DM28_9FIRM</name>
<dbReference type="PANTHER" id="PTHR38479:SF2">
    <property type="entry name" value="WINGED HELIX DNA-BINDING DOMAIN-CONTAINING PROTEIN"/>
    <property type="match status" value="1"/>
</dbReference>
<comment type="caution">
    <text evidence="1">The sequence shown here is derived from an EMBL/GenBank/DDBJ whole genome shotgun (WGS) entry which is preliminary data.</text>
</comment>
<reference evidence="1" key="2">
    <citation type="journal article" date="2021" name="PeerJ">
        <title>Extensive microbial diversity within the chicken gut microbiome revealed by metagenomics and culture.</title>
        <authorList>
            <person name="Gilroy R."/>
            <person name="Ravi A."/>
            <person name="Getino M."/>
            <person name="Pursley I."/>
            <person name="Horton D.L."/>
            <person name="Alikhan N.F."/>
            <person name="Baker D."/>
            <person name="Gharbi K."/>
            <person name="Hall N."/>
            <person name="Watson M."/>
            <person name="Adriaenssens E.M."/>
            <person name="Foster-Nyarko E."/>
            <person name="Jarju S."/>
            <person name="Secka A."/>
            <person name="Antonio M."/>
            <person name="Oren A."/>
            <person name="Chaudhuri R.R."/>
            <person name="La Ragione R."/>
            <person name="Hildebrand F."/>
            <person name="Pallen M.J."/>
        </authorList>
    </citation>
    <scope>NUCLEOTIDE SEQUENCE</scope>
    <source>
        <strain evidence="1">ChiGjej3B3-7149</strain>
    </source>
</reference>
<dbReference type="PANTHER" id="PTHR38479">
    <property type="entry name" value="LMO0824 PROTEIN"/>
    <property type="match status" value="1"/>
</dbReference>
<evidence type="ECO:0000313" key="2">
    <source>
        <dbReference type="Proteomes" id="UP000824238"/>
    </source>
</evidence>
<dbReference type="InterPro" id="IPR009351">
    <property type="entry name" value="AlkZ-like"/>
</dbReference>
<dbReference type="EMBL" id="DVHH01000172">
    <property type="protein sequence ID" value="HIR55353.1"/>
    <property type="molecule type" value="Genomic_DNA"/>
</dbReference>
<sequence>MVEISAAEALGLRLRAQHLDRPLGPEGLCEAAGACGFQNTPPGAWELAALCRVEDLGVRELRAALEEEKTLLQAWSLRGAPYVFPTAEAGVFLSPLAALPGEEPWVYTQGITAALDCLGLGFYELLPAVMEAARLLERRSVLSKEELDRVLAEAAEPLIPSEKLPLWRGGTMYGDPEKQSVGGAVVSFMLRPCAFAGLVVFGRRQGASPEFVSPKLWLGRGLEAAPDAGAGLVRKFLRCYAPATERELAAWLGSSPAQARRFWRAVEPELVPVLCGSKKKYALACQLEEFRGCEPGTSLLLLGPHDPYLDARDRELIAPDVKIQRQLWRYVGNPGAVLRGGRAVGQWRQKTSRGAAELTVQLFEPLAEPERRRLKELAERLCSARGLGLRRLDITE</sequence>
<reference evidence="1" key="1">
    <citation type="submission" date="2020-10" db="EMBL/GenBank/DDBJ databases">
        <authorList>
            <person name="Gilroy R."/>
        </authorList>
    </citation>
    <scope>NUCLEOTIDE SEQUENCE</scope>
    <source>
        <strain evidence="1">ChiGjej3B3-7149</strain>
    </source>
</reference>
<dbReference type="Proteomes" id="UP000824238">
    <property type="component" value="Unassembled WGS sequence"/>
</dbReference>
<accession>A0A9D1DM28</accession>
<protein>
    <submittedName>
        <fullName evidence="1">AlkZ family DNA glycosylase</fullName>
    </submittedName>
</protein>
<evidence type="ECO:0000313" key="1">
    <source>
        <dbReference type="EMBL" id="HIR55353.1"/>
    </source>
</evidence>
<organism evidence="1 2">
    <name type="scientific">Candidatus Scatomorpha intestinigallinarum</name>
    <dbReference type="NCBI Taxonomy" id="2840923"/>
    <lineage>
        <taxon>Bacteria</taxon>
        <taxon>Bacillati</taxon>
        <taxon>Bacillota</taxon>
        <taxon>Clostridia</taxon>
        <taxon>Eubacteriales</taxon>
        <taxon>Candidatus Scatomorpha</taxon>
    </lineage>
</organism>
<dbReference type="AlphaFoldDB" id="A0A9D1DM28"/>